<comment type="similarity">
    <text evidence="1">Belongs to the H-rev107 family.</text>
</comment>
<accession>A0A8S2NJI2</accession>
<dbReference type="Pfam" id="PF04970">
    <property type="entry name" value="LRAT"/>
    <property type="match status" value="1"/>
</dbReference>
<keyword evidence="5" id="KW-0812">Transmembrane</keyword>
<dbReference type="EMBL" id="CAJNOK010013870">
    <property type="protein sequence ID" value="CAF1193578.1"/>
    <property type="molecule type" value="Genomic_DNA"/>
</dbReference>
<dbReference type="PANTHER" id="PTHR13943">
    <property type="entry name" value="HRAS-LIKE SUPPRESSOR - RELATED"/>
    <property type="match status" value="1"/>
</dbReference>
<dbReference type="PANTHER" id="PTHR13943:SF77">
    <property type="entry name" value="LRAT DOMAIN-CONTAINING PROTEIN"/>
    <property type="match status" value="1"/>
</dbReference>
<dbReference type="Proteomes" id="UP000677228">
    <property type="component" value="Unassembled WGS sequence"/>
</dbReference>
<dbReference type="GO" id="GO:0008970">
    <property type="term" value="F:phospholipase A1 activity"/>
    <property type="evidence" value="ECO:0007669"/>
    <property type="project" value="TreeGrafter"/>
</dbReference>
<evidence type="ECO:0000313" key="9">
    <source>
        <dbReference type="Proteomes" id="UP000682733"/>
    </source>
</evidence>
<evidence type="ECO:0000256" key="1">
    <source>
        <dbReference type="ARBA" id="ARBA00007824"/>
    </source>
</evidence>
<feature type="transmembrane region" description="Helical" evidence="5">
    <location>
        <begin position="315"/>
        <end position="332"/>
    </location>
</feature>
<evidence type="ECO:0000259" key="6">
    <source>
        <dbReference type="PROSITE" id="PS51934"/>
    </source>
</evidence>
<dbReference type="InterPro" id="IPR007053">
    <property type="entry name" value="LRAT_dom"/>
</dbReference>
<feature type="transmembrane region" description="Helical" evidence="5">
    <location>
        <begin position="281"/>
        <end position="303"/>
    </location>
</feature>
<dbReference type="Gene3D" id="3.90.1720.10">
    <property type="entry name" value="endopeptidase domain like (from Nostoc punctiforme)"/>
    <property type="match status" value="1"/>
</dbReference>
<evidence type="ECO:0000256" key="4">
    <source>
        <dbReference type="ARBA" id="ARBA00023098"/>
    </source>
</evidence>
<evidence type="ECO:0000313" key="8">
    <source>
        <dbReference type="EMBL" id="CAF4003876.1"/>
    </source>
</evidence>
<dbReference type="InterPro" id="IPR051496">
    <property type="entry name" value="H-rev107_PLA/AT"/>
</dbReference>
<keyword evidence="2" id="KW-0808">Transferase</keyword>
<evidence type="ECO:0000256" key="2">
    <source>
        <dbReference type="ARBA" id="ARBA00022679"/>
    </source>
</evidence>
<name>A0A8S2NJI2_9BILA</name>
<reference evidence="8" key="1">
    <citation type="submission" date="2021-02" db="EMBL/GenBank/DDBJ databases">
        <authorList>
            <person name="Nowell W R."/>
        </authorList>
    </citation>
    <scope>NUCLEOTIDE SEQUENCE</scope>
</reference>
<keyword evidence="3" id="KW-0378">Hydrolase</keyword>
<proteinExistence type="inferred from homology"/>
<keyword evidence="5" id="KW-0472">Membrane</keyword>
<dbReference type="GO" id="GO:0004623">
    <property type="term" value="F:phospholipase A2 activity"/>
    <property type="evidence" value="ECO:0007669"/>
    <property type="project" value="TreeGrafter"/>
</dbReference>
<comment type="caution">
    <text evidence="8">The sequence shown here is derived from an EMBL/GenBank/DDBJ whole genome shotgun (WGS) entry which is preliminary data.</text>
</comment>
<dbReference type="GO" id="GO:0005737">
    <property type="term" value="C:cytoplasm"/>
    <property type="evidence" value="ECO:0007669"/>
    <property type="project" value="TreeGrafter"/>
</dbReference>
<dbReference type="AlphaFoldDB" id="A0A8S2NJI2"/>
<protein>
    <recommendedName>
        <fullName evidence="6">LRAT domain-containing protein</fullName>
    </recommendedName>
</protein>
<keyword evidence="4" id="KW-0443">Lipid metabolism</keyword>
<organism evidence="8 9">
    <name type="scientific">Didymodactylos carnosus</name>
    <dbReference type="NCBI Taxonomy" id="1234261"/>
    <lineage>
        <taxon>Eukaryota</taxon>
        <taxon>Metazoa</taxon>
        <taxon>Spiralia</taxon>
        <taxon>Gnathifera</taxon>
        <taxon>Rotifera</taxon>
        <taxon>Eurotatoria</taxon>
        <taxon>Bdelloidea</taxon>
        <taxon>Philodinida</taxon>
        <taxon>Philodinidae</taxon>
        <taxon>Didymodactylos</taxon>
    </lineage>
</organism>
<evidence type="ECO:0000256" key="5">
    <source>
        <dbReference type="SAM" id="Phobius"/>
    </source>
</evidence>
<evidence type="ECO:0000313" key="7">
    <source>
        <dbReference type="EMBL" id="CAF1193578.1"/>
    </source>
</evidence>
<gene>
    <name evidence="7" type="ORF">OVA965_LOCUS23629</name>
    <name evidence="8" type="ORF">TMI583_LOCUS24350</name>
</gene>
<keyword evidence="5" id="KW-1133">Transmembrane helix</keyword>
<dbReference type="Proteomes" id="UP000682733">
    <property type="component" value="Unassembled WGS sequence"/>
</dbReference>
<dbReference type="GO" id="GO:0070292">
    <property type="term" value="P:N-acylphosphatidylethanolamine metabolic process"/>
    <property type="evidence" value="ECO:0007669"/>
    <property type="project" value="TreeGrafter"/>
</dbReference>
<sequence>MGNWHAQRIELFVTLFMYVYVCIEKKMMDSYRSRFLLFRSRYRSDAVKSLAHHEKRFKKTRKEKIFDLSRLKPGDHISFYRSDLHYSHHGIVKEANTNHLVIIHYFNTVENAWGSLIRGSLYIAKVIETEWPFDIDKEELYLHHYDNIQCFSNEETLKRASANIGETGYSLFSNNCEHWARWCRSGEKYSEQVIQFRQRIQQKTAALLIIDPIAYIVKDVATVGTNTFGSFLGHVAGGLILTAVESVSTAIDLRKKYNDHKKGGLSDLAFKKYVVRRITSASGTVIGGSAGMIVGTVLIPVPLLGSTVGGLTGSIGGKLIGGITGIAISKIVEVYDKQKRQKIASMETIPLLMAYLSREEQLVQSLLTLTSINEPNTENKKHGLNKPLSSAEFTAQNSNVTYKSLYPSLDEFLNTEEYTKTFSDEKCRTATKLSDILSTTKDTSLYDYFVLTPLPDNNNDQQFITAADLLVLRWPSNKWDFSEEKVLEINEITD</sequence>
<dbReference type="EMBL" id="CAJOBA010035401">
    <property type="protein sequence ID" value="CAF4003876.1"/>
    <property type="molecule type" value="Genomic_DNA"/>
</dbReference>
<evidence type="ECO:0000256" key="3">
    <source>
        <dbReference type="ARBA" id="ARBA00022801"/>
    </source>
</evidence>
<dbReference type="GO" id="GO:0016410">
    <property type="term" value="F:N-acyltransferase activity"/>
    <property type="evidence" value="ECO:0007669"/>
    <property type="project" value="TreeGrafter"/>
</dbReference>
<feature type="domain" description="LRAT" evidence="6">
    <location>
        <begin position="78"/>
        <end position="192"/>
    </location>
</feature>
<dbReference type="PROSITE" id="PS51934">
    <property type="entry name" value="LRAT"/>
    <property type="match status" value="1"/>
</dbReference>
<feature type="transmembrane region" description="Helical" evidence="5">
    <location>
        <begin position="6"/>
        <end position="23"/>
    </location>
</feature>